<keyword evidence="3" id="KW-1185">Reference proteome</keyword>
<evidence type="ECO:0000313" key="3">
    <source>
        <dbReference type="Proteomes" id="UP000324222"/>
    </source>
</evidence>
<accession>A0A5B7I8G5</accession>
<protein>
    <submittedName>
        <fullName evidence="2">Uncharacterized protein</fullName>
    </submittedName>
</protein>
<dbReference type="Proteomes" id="UP000324222">
    <property type="component" value="Unassembled WGS sequence"/>
</dbReference>
<dbReference type="AlphaFoldDB" id="A0A5B7I8G5"/>
<gene>
    <name evidence="2" type="ORF">E2C01_071540</name>
</gene>
<evidence type="ECO:0000256" key="1">
    <source>
        <dbReference type="SAM" id="MobiDB-lite"/>
    </source>
</evidence>
<dbReference type="EMBL" id="VSRR010044982">
    <property type="protein sequence ID" value="MPC77094.1"/>
    <property type="molecule type" value="Genomic_DNA"/>
</dbReference>
<feature type="region of interest" description="Disordered" evidence="1">
    <location>
        <begin position="1"/>
        <end position="34"/>
    </location>
</feature>
<comment type="caution">
    <text evidence="2">The sequence shown here is derived from an EMBL/GenBank/DDBJ whole genome shotgun (WGS) entry which is preliminary data.</text>
</comment>
<evidence type="ECO:0000313" key="2">
    <source>
        <dbReference type="EMBL" id="MPC77094.1"/>
    </source>
</evidence>
<reference evidence="2 3" key="1">
    <citation type="submission" date="2019-05" db="EMBL/GenBank/DDBJ databases">
        <title>Another draft genome of Portunus trituberculatus and its Hox gene families provides insights of decapod evolution.</title>
        <authorList>
            <person name="Jeong J.-H."/>
            <person name="Song I."/>
            <person name="Kim S."/>
            <person name="Choi T."/>
            <person name="Kim D."/>
            <person name="Ryu S."/>
            <person name="Kim W."/>
        </authorList>
    </citation>
    <scope>NUCLEOTIDE SEQUENCE [LARGE SCALE GENOMIC DNA]</scope>
    <source>
        <tissue evidence="2">Muscle</tissue>
    </source>
</reference>
<sequence>MGGKREERKEEEEEEKEEAKKEEKGTPASPPSPICRAPKLLNLILPHAFRHVPFFCRCLVPSRPRPLPRVFHSITLSPPLRSRHFLSCLLFPLRFSSATAFLPLPQRQAPSFVLGFCLVMLS</sequence>
<name>A0A5B7I8G5_PORTR</name>
<proteinExistence type="predicted"/>
<organism evidence="2 3">
    <name type="scientific">Portunus trituberculatus</name>
    <name type="common">Swimming crab</name>
    <name type="synonym">Neptunus trituberculatus</name>
    <dbReference type="NCBI Taxonomy" id="210409"/>
    <lineage>
        <taxon>Eukaryota</taxon>
        <taxon>Metazoa</taxon>
        <taxon>Ecdysozoa</taxon>
        <taxon>Arthropoda</taxon>
        <taxon>Crustacea</taxon>
        <taxon>Multicrustacea</taxon>
        <taxon>Malacostraca</taxon>
        <taxon>Eumalacostraca</taxon>
        <taxon>Eucarida</taxon>
        <taxon>Decapoda</taxon>
        <taxon>Pleocyemata</taxon>
        <taxon>Brachyura</taxon>
        <taxon>Eubrachyura</taxon>
        <taxon>Portunoidea</taxon>
        <taxon>Portunidae</taxon>
        <taxon>Portuninae</taxon>
        <taxon>Portunus</taxon>
    </lineage>
</organism>